<evidence type="ECO:0000313" key="1">
    <source>
        <dbReference type="EMBL" id="NYH72263.1"/>
    </source>
</evidence>
<dbReference type="Proteomes" id="UP000578688">
    <property type="component" value="Unassembled WGS sequence"/>
</dbReference>
<dbReference type="EMBL" id="JACBYV010000001">
    <property type="protein sequence ID" value="NYH72263.1"/>
    <property type="molecule type" value="Genomic_DNA"/>
</dbReference>
<organism evidence="1 2">
    <name type="scientific">Phytopseudomonas flavescens</name>
    <dbReference type="NCBI Taxonomy" id="29435"/>
    <lineage>
        <taxon>Bacteria</taxon>
        <taxon>Pseudomonadati</taxon>
        <taxon>Pseudomonadota</taxon>
        <taxon>Gammaproteobacteria</taxon>
        <taxon>Pseudomonadales</taxon>
        <taxon>Pseudomonadaceae</taxon>
        <taxon>Phytopseudomonas</taxon>
    </lineage>
</organism>
<evidence type="ECO:0000313" key="2">
    <source>
        <dbReference type="Proteomes" id="UP000578688"/>
    </source>
</evidence>
<gene>
    <name evidence="1" type="ORF">FHR27_000873</name>
</gene>
<reference evidence="1 2" key="1">
    <citation type="submission" date="2020-07" db="EMBL/GenBank/DDBJ databases">
        <title>Genomic analyses of the natural microbiome of Caenorhabditis elegans.</title>
        <authorList>
            <person name="Samuel B."/>
        </authorList>
    </citation>
    <scope>NUCLEOTIDE SEQUENCE [LARGE SCALE GENOMIC DNA]</scope>
    <source>
        <strain evidence="1 2">BIGb0408</strain>
    </source>
</reference>
<evidence type="ECO:0008006" key="3">
    <source>
        <dbReference type="Google" id="ProtNLM"/>
    </source>
</evidence>
<accession>A0A7Z0BPM6</accession>
<dbReference type="AlphaFoldDB" id="A0A7Z0BPM6"/>
<name>A0A7Z0BPM6_9GAMM</name>
<dbReference type="Gene3D" id="1.10.30.50">
    <property type="match status" value="1"/>
</dbReference>
<protein>
    <recommendedName>
        <fullName evidence="3">TIGR02646 family protein</fullName>
    </recommendedName>
</protein>
<comment type="caution">
    <text evidence="1">The sequence shown here is derived from an EMBL/GenBank/DDBJ whole genome shotgun (WGS) entry which is preliminary data.</text>
</comment>
<sequence length="255" mass="29653">MADYSVPTRQDLRDEYRLFRKRAYKPEIHRKAALRYLVHFHKDAMLSPGIKTNHWSALTNYQSKSTTMSGVNIKKSFRDFLLARQGQRCCYCQRWLVNIAHACPIEHVLPHSRYPQFVVHFFNFGIACFDCNSSKTDACWGAFSFSSTKYPSPDEVKDFYHPRYHKYAEHVNFIRMETNGFSIVSYTGMTDQGRHLCESLLHKVAAKETLTSCIPSIQDFYKAFENLSAGNNKEYKDLSNFRSVLDQVVSERLSP</sequence>
<keyword evidence="2" id="KW-1185">Reference proteome</keyword>
<proteinExistence type="predicted"/>